<evidence type="ECO:0000256" key="7">
    <source>
        <dbReference type="ARBA" id="ARBA00022989"/>
    </source>
</evidence>
<dbReference type="GO" id="GO:0030299">
    <property type="term" value="P:intestinal cholesterol absorption"/>
    <property type="evidence" value="ECO:0007669"/>
    <property type="project" value="TreeGrafter"/>
</dbReference>
<evidence type="ECO:0000256" key="8">
    <source>
        <dbReference type="ARBA" id="ARBA00023055"/>
    </source>
</evidence>
<keyword evidence="9" id="KW-0443">Lipid metabolism</keyword>
<evidence type="ECO:0000256" key="16">
    <source>
        <dbReference type="SAM" id="MobiDB-lite"/>
    </source>
</evidence>
<dbReference type="OMA" id="QVFPYTI"/>
<feature type="transmembrane region" description="Helical" evidence="17">
    <location>
        <begin position="355"/>
        <end position="379"/>
    </location>
</feature>
<dbReference type="InterPro" id="IPR004765">
    <property type="entry name" value="NPC1-like"/>
</dbReference>
<dbReference type="GO" id="GO:0005319">
    <property type="term" value="F:lipid transporter activity"/>
    <property type="evidence" value="ECO:0007669"/>
    <property type="project" value="InterPro"/>
</dbReference>
<evidence type="ECO:0000256" key="11">
    <source>
        <dbReference type="ARBA" id="ARBA00023157"/>
    </source>
</evidence>
<sequence length="1381" mass="154543">MMGKPGVPGRPSVVLALVVLGLLTVQFVGSQTVIHQEGYCVMYGKCTAKFNCVNNTYAPEVTGEEHATLLRQVCPHLAGSPRACCDMEQLDTLNGYLAKSLGVLNRCPSCEANLRRYQCDLACSSDQSVFVEVVPDPEKPKNYTNVEKVRFYATQTWGNATLQSCRYVFFPSANRPVIDINCNGFSAEQCEPEVWMDAMGNPANQIADFETDVVLSNDAVGIPGMRPLNPQAIPCSEPARPDGSPCSCQDCPAACPAGIKPTIPPSPKPNIIANIDGNMFIVIMVFCVFTVIFLIGLTVYHICRSPRSRPESEDGEKSEKKSPQITEDDVSCFERIGKIYDDALRRFFTRLGTFVATYPLSVLLLTIALGVPLSIGFVFSDITTDPVELWSGPESRARTEKVYFENKFVPFQRTEQLIITANPDKYSKTQYTPYNSDEALTFGSVLNLTVLEMILDVQKGLQQMQVNRTADDGTIEEISLADICWVPVTTLPPPTTCAITSPLQWFQSSYETLRETAVSDDGRPQDWHDHFLYCTRNPLALSDGTNLDISLGCISEFLGPSYPFVTLGGYETTEEGEPLYHTAEAVLVTYAVNNYRDDGEDLQFKRSIRWEEEAIKYIEKYMAENDDLIIRYMMERSIEDALIESSQADIVTIIISYLVIFAYIAVALGEFSTLKRIFIDSKILLGLGGIFVILLSVMMSLGIYGYLGIATTLIIIEVVPFLLLAVGADNVFILVLEYQRDVRQDKETREEQIGRVLGKVAPGMLMCGLSESISFFLGALTENPAVQTFALYAGLAVLIDFLLQITAFVALLSLDLRRQESGRMDILCCFPPCSKGKIVRHPGFIQVFFKKFYCHFLLNKFVKPVVFLGFIAAFLICTLLTLKLPVGLEQEIPVPDNHYLLDYFDYVEKYLSVGPPMYFVVKHDNLDVTKKEDQDLLCGSSGCDPKSLAQQVFYAAQIKEYTRVSTAPTSWIDDYFDWLNPSTVDTSCCRVFTLHPQDFCDFTILDPCEVCLSLDQKGVRPVGKTFETYLPYFIDHNPGFTCPKGGRSAYHDALHFTDETKTKLDASYFFSFHTVLTRSEQFTAAVRESRAVAEQIKMDMKMKKPDLGDEFDVFSYSFFYVYYEQYIDLVEIAVVNIAIAMVPIFVVSFFALGFDVISAFFILINIIMIIVDTLGVMYLWGVDFNAISLVNLTMAIGMSVEFVSHTTRTFRMSTKANRNERAKYALYHTGSAVLSGVAMTNLPGTIVLVFATSQLFDIFYFRMFLTITLLGTAHGIIFLPVLLSYFGPPVNKAQLLHEQDEERKKLLANSSKQQEAHMYDNVALSADELDDKPPAYMYTVSYEEAGVQTSLGRKSKKAKKAKEAQESDEEEDGPKVEITDL</sequence>
<feature type="transmembrane region" description="Helical" evidence="17">
    <location>
        <begin position="683"/>
        <end position="707"/>
    </location>
</feature>
<keyword evidence="5 17" id="KW-0812">Transmembrane</keyword>
<organism evidence="20 21">
    <name type="scientific">Patiria miniata</name>
    <name type="common">Bat star</name>
    <name type="synonym">Asterina miniata</name>
    <dbReference type="NCBI Taxonomy" id="46514"/>
    <lineage>
        <taxon>Eukaryota</taxon>
        <taxon>Metazoa</taxon>
        <taxon>Echinodermata</taxon>
        <taxon>Eleutherozoa</taxon>
        <taxon>Asterozoa</taxon>
        <taxon>Asteroidea</taxon>
        <taxon>Valvatacea</taxon>
        <taxon>Valvatida</taxon>
        <taxon>Asterinidae</taxon>
        <taxon>Patiria</taxon>
    </lineage>
</organism>
<feature type="transmembrane region" description="Helical" evidence="17">
    <location>
        <begin position="650"/>
        <end position="671"/>
    </location>
</feature>
<keyword evidence="10 17" id="KW-0472">Membrane</keyword>
<evidence type="ECO:0000256" key="12">
    <source>
        <dbReference type="ARBA" id="ARBA00023166"/>
    </source>
</evidence>
<keyword evidence="6 18" id="KW-0732">Signal</keyword>
<dbReference type="EnsemblMetazoa" id="XM_038211778.1">
    <property type="protein sequence ID" value="XP_038067706.1"/>
    <property type="gene ID" value="LOC119737426"/>
</dbReference>
<dbReference type="GO" id="GO:0008203">
    <property type="term" value="P:cholesterol metabolic process"/>
    <property type="evidence" value="ECO:0007669"/>
    <property type="project" value="UniProtKB-KW"/>
</dbReference>
<evidence type="ECO:0000256" key="17">
    <source>
        <dbReference type="SAM" id="Phobius"/>
    </source>
</evidence>
<proteinExistence type="inferred from homology"/>
<keyword evidence="4" id="KW-0153">Cholesterol metabolism</keyword>
<dbReference type="Pfam" id="PF12349">
    <property type="entry name" value="Sterol-sensing"/>
    <property type="match status" value="1"/>
</dbReference>
<evidence type="ECO:0000256" key="15">
    <source>
        <dbReference type="ARBA" id="ARBA00034049"/>
    </source>
</evidence>
<dbReference type="PANTHER" id="PTHR45727:SF2">
    <property type="entry name" value="NPC INTRACELLULAR CHOLESTEROL TRANSPORTER 1"/>
    <property type="match status" value="1"/>
</dbReference>
<evidence type="ECO:0000256" key="6">
    <source>
        <dbReference type="ARBA" id="ARBA00022729"/>
    </source>
</evidence>
<evidence type="ECO:0000256" key="3">
    <source>
        <dbReference type="ARBA" id="ARBA00022448"/>
    </source>
</evidence>
<dbReference type="GO" id="GO:0042632">
    <property type="term" value="P:cholesterol homeostasis"/>
    <property type="evidence" value="ECO:0007669"/>
    <property type="project" value="TreeGrafter"/>
</dbReference>
<dbReference type="GO" id="GO:0012505">
    <property type="term" value="C:endomembrane system"/>
    <property type="evidence" value="ECO:0007669"/>
    <property type="project" value="UniProtKB-SubCell"/>
</dbReference>
<dbReference type="InterPro" id="IPR032190">
    <property type="entry name" value="NPC1_N"/>
</dbReference>
<evidence type="ECO:0000256" key="4">
    <source>
        <dbReference type="ARBA" id="ARBA00022548"/>
    </source>
</evidence>
<keyword evidence="11" id="KW-1015">Disulfide bond</keyword>
<reference evidence="20" key="1">
    <citation type="submission" date="2022-11" db="UniProtKB">
        <authorList>
            <consortium name="EnsemblMetazoa"/>
        </authorList>
    </citation>
    <scope>IDENTIFICATION</scope>
</reference>
<evidence type="ECO:0000256" key="10">
    <source>
        <dbReference type="ARBA" id="ARBA00023136"/>
    </source>
</evidence>
<protein>
    <recommendedName>
        <fullName evidence="19">SSD domain-containing protein</fullName>
    </recommendedName>
</protein>
<dbReference type="Proteomes" id="UP000887568">
    <property type="component" value="Unplaced"/>
</dbReference>
<keyword evidence="3" id="KW-0813">Transport</keyword>
<keyword evidence="13" id="KW-0325">Glycoprotein</keyword>
<evidence type="ECO:0000256" key="13">
    <source>
        <dbReference type="ARBA" id="ARBA00023180"/>
    </source>
</evidence>
<comment type="catalytic activity">
    <reaction evidence="15">
        <text>cholesterol(in) = cholesterol(out)</text>
        <dbReference type="Rhea" id="RHEA:39747"/>
        <dbReference type="ChEBI" id="CHEBI:16113"/>
    </reaction>
</comment>
<dbReference type="GeneID" id="119737426"/>
<dbReference type="PANTHER" id="PTHR45727">
    <property type="entry name" value="NPC INTRACELLULAR CHOLESTEROL TRANSPORTER 1"/>
    <property type="match status" value="1"/>
</dbReference>
<feature type="transmembrane region" description="Helical" evidence="17">
    <location>
        <begin position="713"/>
        <end position="736"/>
    </location>
</feature>
<keyword evidence="8" id="KW-0445">Lipid transport</keyword>
<evidence type="ECO:0000256" key="2">
    <source>
        <dbReference type="ARBA" id="ARBA00005585"/>
    </source>
</evidence>
<dbReference type="GO" id="GO:0005886">
    <property type="term" value="C:plasma membrane"/>
    <property type="evidence" value="ECO:0007669"/>
    <property type="project" value="TreeGrafter"/>
</dbReference>
<dbReference type="NCBIfam" id="TIGR00917">
    <property type="entry name" value="2A060601"/>
    <property type="match status" value="1"/>
</dbReference>
<accession>A0A914AWS2</accession>
<evidence type="ECO:0000256" key="5">
    <source>
        <dbReference type="ARBA" id="ARBA00022692"/>
    </source>
</evidence>
<dbReference type="InterPro" id="IPR053956">
    <property type="entry name" value="NPC1_MLD"/>
</dbReference>
<keyword evidence="21" id="KW-1185">Reference proteome</keyword>
<evidence type="ECO:0000256" key="1">
    <source>
        <dbReference type="ARBA" id="ARBA00004127"/>
    </source>
</evidence>
<dbReference type="GO" id="GO:0015485">
    <property type="term" value="F:cholesterol binding"/>
    <property type="evidence" value="ECO:0007669"/>
    <property type="project" value="TreeGrafter"/>
</dbReference>
<feature type="transmembrane region" description="Helical" evidence="17">
    <location>
        <begin position="1159"/>
        <end position="1180"/>
    </location>
</feature>
<feature type="transmembrane region" description="Helical" evidence="17">
    <location>
        <begin position="789"/>
        <end position="814"/>
    </location>
</feature>
<feature type="signal peptide" evidence="18">
    <location>
        <begin position="1"/>
        <end position="30"/>
    </location>
</feature>
<dbReference type="Pfam" id="PF22314">
    <property type="entry name" value="NPC1_MLD"/>
    <property type="match status" value="1"/>
</dbReference>
<comment type="subcellular location">
    <subcellularLocation>
        <location evidence="1">Endomembrane system</location>
        <topology evidence="1">Multi-pass membrane protein</topology>
    </subcellularLocation>
</comment>
<dbReference type="RefSeq" id="XP_038067706.1">
    <property type="nucleotide sequence ID" value="XM_038211778.1"/>
</dbReference>
<evidence type="ECO:0000256" key="18">
    <source>
        <dbReference type="SAM" id="SignalP"/>
    </source>
</evidence>
<feature type="transmembrane region" description="Helical" evidence="17">
    <location>
        <begin position="861"/>
        <end position="882"/>
    </location>
</feature>
<keyword evidence="7 17" id="KW-1133">Transmembrane helix</keyword>
<evidence type="ECO:0000256" key="14">
    <source>
        <dbReference type="ARBA" id="ARBA00023221"/>
    </source>
</evidence>
<evidence type="ECO:0000256" key="9">
    <source>
        <dbReference type="ARBA" id="ARBA00023098"/>
    </source>
</evidence>
<name>A0A914AWS2_PATMI</name>
<feature type="transmembrane region" description="Helical" evidence="17">
    <location>
        <begin position="756"/>
        <end position="777"/>
    </location>
</feature>
<dbReference type="SUPFAM" id="SSF82866">
    <property type="entry name" value="Multidrug efflux transporter AcrB transmembrane domain"/>
    <property type="match status" value="2"/>
</dbReference>
<feature type="region of interest" description="Disordered" evidence="16">
    <location>
        <begin position="1348"/>
        <end position="1381"/>
    </location>
</feature>
<dbReference type="FunFam" id="1.20.1640.10:FF:000008">
    <property type="entry name" value="NPC intracellular cholesterol transporter 1"/>
    <property type="match status" value="1"/>
</dbReference>
<dbReference type="InterPro" id="IPR053958">
    <property type="entry name" value="HMGCR/SNAP/NPC1-like_SSD"/>
</dbReference>
<comment type="similarity">
    <text evidence="2">Belongs to the patched family.</text>
</comment>
<dbReference type="InterPro" id="IPR000731">
    <property type="entry name" value="SSD"/>
</dbReference>
<evidence type="ECO:0000313" key="21">
    <source>
        <dbReference type="Proteomes" id="UP000887568"/>
    </source>
</evidence>
<feature type="chain" id="PRO_5037631399" description="SSD domain-containing protein" evidence="18">
    <location>
        <begin position="31"/>
        <end position="1381"/>
    </location>
</feature>
<feature type="compositionally biased region" description="Basic and acidic residues" evidence="16">
    <location>
        <begin position="308"/>
        <end position="322"/>
    </location>
</feature>
<feature type="transmembrane region" description="Helical" evidence="17">
    <location>
        <begin position="1263"/>
        <end position="1286"/>
    </location>
</feature>
<keyword evidence="14" id="KW-0753">Steroid metabolism</keyword>
<dbReference type="PROSITE" id="PS50156">
    <property type="entry name" value="SSD"/>
    <property type="match status" value="1"/>
</dbReference>
<feature type="transmembrane region" description="Helical" evidence="17">
    <location>
        <begin position="1225"/>
        <end position="1251"/>
    </location>
</feature>
<evidence type="ECO:0000313" key="20">
    <source>
        <dbReference type="EnsemblMetazoa" id="XP_038067706.1"/>
    </source>
</evidence>
<feature type="domain" description="SSD" evidence="19">
    <location>
        <begin position="649"/>
        <end position="814"/>
    </location>
</feature>
<dbReference type="OrthoDB" id="6510177at2759"/>
<feature type="region of interest" description="Disordered" evidence="16">
    <location>
        <begin position="306"/>
        <end position="326"/>
    </location>
</feature>
<dbReference type="Gene3D" id="1.20.1640.10">
    <property type="entry name" value="Multidrug efflux transporter AcrB transmembrane domain"/>
    <property type="match status" value="2"/>
</dbReference>
<feature type="transmembrane region" description="Helical" evidence="17">
    <location>
        <begin position="1186"/>
        <end position="1204"/>
    </location>
</feature>
<dbReference type="GO" id="GO:0015918">
    <property type="term" value="P:sterol transport"/>
    <property type="evidence" value="ECO:0007669"/>
    <property type="project" value="TreeGrafter"/>
</dbReference>
<keyword evidence="12" id="KW-1207">Sterol metabolism</keyword>
<dbReference type="Pfam" id="PF16414">
    <property type="entry name" value="NPC1_N"/>
    <property type="match status" value="1"/>
</dbReference>
<evidence type="ECO:0000259" key="19">
    <source>
        <dbReference type="PROSITE" id="PS50156"/>
    </source>
</evidence>
<feature type="transmembrane region" description="Helical" evidence="17">
    <location>
        <begin position="1132"/>
        <end position="1152"/>
    </location>
</feature>
<feature type="transmembrane region" description="Helical" evidence="17">
    <location>
        <begin position="279"/>
        <end position="300"/>
    </location>
</feature>